<organism evidence="1 2">
    <name type="scientific">Amazona aestiva</name>
    <name type="common">Blue-fronted Amazon parrot</name>
    <dbReference type="NCBI Taxonomy" id="12930"/>
    <lineage>
        <taxon>Eukaryota</taxon>
        <taxon>Metazoa</taxon>
        <taxon>Chordata</taxon>
        <taxon>Craniata</taxon>
        <taxon>Vertebrata</taxon>
        <taxon>Euteleostomi</taxon>
        <taxon>Archelosauria</taxon>
        <taxon>Archosauria</taxon>
        <taxon>Dinosauria</taxon>
        <taxon>Saurischia</taxon>
        <taxon>Theropoda</taxon>
        <taxon>Coelurosauria</taxon>
        <taxon>Aves</taxon>
        <taxon>Neognathae</taxon>
        <taxon>Neoaves</taxon>
        <taxon>Telluraves</taxon>
        <taxon>Australaves</taxon>
        <taxon>Psittaciformes</taxon>
        <taxon>Psittacidae</taxon>
        <taxon>Amazona</taxon>
    </lineage>
</organism>
<proteinExistence type="predicted"/>
<dbReference type="AlphaFoldDB" id="A0A0Q3M0D0"/>
<dbReference type="Proteomes" id="UP000051836">
    <property type="component" value="Unassembled WGS sequence"/>
</dbReference>
<comment type="caution">
    <text evidence="1">The sequence shown here is derived from an EMBL/GenBank/DDBJ whole genome shotgun (WGS) entry which is preliminary data.</text>
</comment>
<evidence type="ECO:0000313" key="2">
    <source>
        <dbReference type="Proteomes" id="UP000051836"/>
    </source>
</evidence>
<accession>A0A0Q3M0D0</accession>
<dbReference type="EMBL" id="LMAW01002878">
    <property type="protein sequence ID" value="KQK76189.1"/>
    <property type="molecule type" value="Genomic_DNA"/>
</dbReference>
<gene>
    <name evidence="1" type="ORF">AAES_140997</name>
</gene>
<sequence>MSDPNIVLLHCYQCASFGIFYLKGLKIALLTQHWQDLDSQCEFVPNQQGQLIPDQYFYTAMALSEEVQGVLKLGLWVSKKPTGLEETFETRKSGNLDIEEREGLIQRIAVSSWWLNLTMVRAMSLKH</sequence>
<protein>
    <submittedName>
        <fullName evidence="1">Uncharacterized protein</fullName>
    </submittedName>
</protein>
<reference evidence="1 2" key="1">
    <citation type="submission" date="2015-10" db="EMBL/GenBank/DDBJ databases">
        <authorList>
            <person name="Gilbert D.G."/>
        </authorList>
    </citation>
    <scope>NUCLEOTIDE SEQUENCE [LARGE SCALE GENOMIC DNA]</scope>
    <source>
        <strain evidence="1">FVVF132</strain>
    </source>
</reference>
<keyword evidence="2" id="KW-1185">Reference proteome</keyword>
<name>A0A0Q3M0D0_AMAAE</name>
<evidence type="ECO:0000313" key="1">
    <source>
        <dbReference type="EMBL" id="KQK76189.1"/>
    </source>
</evidence>